<sequence length="135" mass="14632">MDYVRILIHLYLGNSCLILTGGSICLLWDAPTHHEAQPMGGKVDPDSTQSADEERNYGGGGGAAVVAVFNQASWVSGWVPMLGCHGMSEWIDWPRQMYLIVPFLSKISLLLTCSPSSIFMSEGVARNDGEAVRSS</sequence>
<evidence type="ECO:0000313" key="1">
    <source>
        <dbReference type="EMBL" id="KAK3866388.1"/>
    </source>
</evidence>
<reference evidence="1" key="1">
    <citation type="submission" date="2023-10" db="EMBL/GenBank/DDBJ databases">
        <title>Genome assemblies of two species of porcelain crab, Petrolisthes cinctipes and Petrolisthes manimaculis (Anomura: Porcellanidae).</title>
        <authorList>
            <person name="Angst P."/>
        </authorList>
    </citation>
    <scope>NUCLEOTIDE SEQUENCE</scope>
    <source>
        <strain evidence="1">PB745_01</strain>
        <tissue evidence="1">Gill</tissue>
    </source>
</reference>
<evidence type="ECO:0000313" key="2">
    <source>
        <dbReference type="Proteomes" id="UP001286313"/>
    </source>
</evidence>
<comment type="caution">
    <text evidence="1">The sequence shown here is derived from an EMBL/GenBank/DDBJ whole genome shotgun (WGS) entry which is preliminary data.</text>
</comment>
<dbReference type="EMBL" id="JAWQEG010003407">
    <property type="protein sequence ID" value="KAK3866388.1"/>
    <property type="molecule type" value="Genomic_DNA"/>
</dbReference>
<gene>
    <name evidence="1" type="ORF">Pcinc_028083</name>
</gene>
<name>A0AAE1F4E5_PETCI</name>
<accession>A0AAE1F4E5</accession>
<protein>
    <submittedName>
        <fullName evidence="1">Uncharacterized protein</fullName>
    </submittedName>
</protein>
<organism evidence="1 2">
    <name type="scientific">Petrolisthes cinctipes</name>
    <name type="common">Flat porcelain crab</name>
    <dbReference type="NCBI Taxonomy" id="88211"/>
    <lineage>
        <taxon>Eukaryota</taxon>
        <taxon>Metazoa</taxon>
        <taxon>Ecdysozoa</taxon>
        <taxon>Arthropoda</taxon>
        <taxon>Crustacea</taxon>
        <taxon>Multicrustacea</taxon>
        <taxon>Malacostraca</taxon>
        <taxon>Eumalacostraca</taxon>
        <taxon>Eucarida</taxon>
        <taxon>Decapoda</taxon>
        <taxon>Pleocyemata</taxon>
        <taxon>Anomura</taxon>
        <taxon>Galatheoidea</taxon>
        <taxon>Porcellanidae</taxon>
        <taxon>Petrolisthes</taxon>
    </lineage>
</organism>
<proteinExistence type="predicted"/>
<keyword evidence="2" id="KW-1185">Reference proteome</keyword>
<dbReference type="AlphaFoldDB" id="A0AAE1F4E5"/>
<dbReference type="Proteomes" id="UP001286313">
    <property type="component" value="Unassembled WGS sequence"/>
</dbReference>